<feature type="transmembrane region" description="Helical" evidence="8">
    <location>
        <begin position="275"/>
        <end position="305"/>
    </location>
</feature>
<evidence type="ECO:0000313" key="11">
    <source>
        <dbReference type="EMBL" id="MFC7411178.1"/>
    </source>
</evidence>
<dbReference type="InterPro" id="IPR004089">
    <property type="entry name" value="MCPsignal_dom"/>
</dbReference>
<dbReference type="Pfam" id="PF02743">
    <property type="entry name" value="dCache_1"/>
    <property type="match status" value="1"/>
</dbReference>
<dbReference type="EMBL" id="JBHTCA010000025">
    <property type="protein sequence ID" value="MFC7411178.1"/>
    <property type="molecule type" value="Genomic_DNA"/>
</dbReference>
<protein>
    <submittedName>
        <fullName evidence="11">Methyl-accepting chemotaxis protein</fullName>
    </submittedName>
</protein>
<comment type="subcellular location">
    <subcellularLocation>
        <location evidence="1">Cell membrane</location>
        <topology evidence="1">Multi-pass membrane protein</topology>
    </subcellularLocation>
</comment>
<dbReference type="SUPFAM" id="SSF58104">
    <property type="entry name" value="Methyl-accepting chemotaxis protein (MCP) signaling domain"/>
    <property type="match status" value="1"/>
</dbReference>
<comment type="caution">
    <text evidence="11">The sequence shown here is derived from an EMBL/GenBank/DDBJ whole genome shotgun (WGS) entry which is preliminary data.</text>
</comment>
<organism evidence="11 12">
    <name type="scientific">Hydrogenophaga atypica</name>
    <dbReference type="NCBI Taxonomy" id="249409"/>
    <lineage>
        <taxon>Bacteria</taxon>
        <taxon>Pseudomonadati</taxon>
        <taxon>Pseudomonadota</taxon>
        <taxon>Betaproteobacteria</taxon>
        <taxon>Burkholderiales</taxon>
        <taxon>Comamonadaceae</taxon>
        <taxon>Hydrogenophaga</taxon>
    </lineage>
</organism>
<dbReference type="InterPro" id="IPR003660">
    <property type="entry name" value="HAMP_dom"/>
</dbReference>
<evidence type="ECO:0000256" key="3">
    <source>
        <dbReference type="ARBA" id="ARBA00022692"/>
    </source>
</evidence>
<dbReference type="CDD" id="cd12912">
    <property type="entry name" value="PDC2_MCP_like"/>
    <property type="match status" value="1"/>
</dbReference>
<dbReference type="Gene3D" id="3.30.450.20">
    <property type="entry name" value="PAS domain"/>
    <property type="match status" value="2"/>
</dbReference>
<dbReference type="PROSITE" id="PS50885">
    <property type="entry name" value="HAMP"/>
    <property type="match status" value="1"/>
</dbReference>
<evidence type="ECO:0000313" key="12">
    <source>
        <dbReference type="Proteomes" id="UP001596501"/>
    </source>
</evidence>
<dbReference type="CDD" id="cd06225">
    <property type="entry name" value="HAMP"/>
    <property type="match status" value="1"/>
</dbReference>
<dbReference type="CDD" id="cd11386">
    <property type="entry name" value="MCP_signal"/>
    <property type="match status" value="1"/>
</dbReference>
<evidence type="ECO:0000256" key="1">
    <source>
        <dbReference type="ARBA" id="ARBA00004651"/>
    </source>
</evidence>
<evidence type="ECO:0000256" key="7">
    <source>
        <dbReference type="PROSITE-ProRule" id="PRU00284"/>
    </source>
</evidence>
<evidence type="ECO:0000256" key="2">
    <source>
        <dbReference type="ARBA" id="ARBA00022475"/>
    </source>
</evidence>
<dbReference type="Pfam" id="PF00672">
    <property type="entry name" value="HAMP"/>
    <property type="match status" value="1"/>
</dbReference>
<dbReference type="SUPFAM" id="SSF103190">
    <property type="entry name" value="Sensory domain-like"/>
    <property type="match status" value="1"/>
</dbReference>
<dbReference type="PRINTS" id="PR00260">
    <property type="entry name" value="CHEMTRNSDUCR"/>
</dbReference>
<keyword evidence="7" id="KW-0807">Transducer</keyword>
<evidence type="ECO:0000256" key="4">
    <source>
        <dbReference type="ARBA" id="ARBA00022989"/>
    </source>
</evidence>
<keyword evidence="3 8" id="KW-0812">Transmembrane</keyword>
<feature type="domain" description="HAMP" evidence="10">
    <location>
        <begin position="299"/>
        <end position="353"/>
    </location>
</feature>
<reference evidence="12" key="1">
    <citation type="journal article" date="2019" name="Int. J. Syst. Evol. Microbiol.">
        <title>The Global Catalogue of Microorganisms (GCM) 10K type strain sequencing project: providing services to taxonomists for standard genome sequencing and annotation.</title>
        <authorList>
            <consortium name="The Broad Institute Genomics Platform"/>
            <consortium name="The Broad Institute Genome Sequencing Center for Infectious Disease"/>
            <person name="Wu L."/>
            <person name="Ma J."/>
        </authorList>
    </citation>
    <scope>NUCLEOTIDE SEQUENCE [LARGE SCALE GENOMIC DNA]</scope>
    <source>
        <strain evidence="12">CGMCC 1.12371</strain>
    </source>
</reference>
<name>A0ABW2QRJ2_9BURK</name>
<accession>A0ABW2QRJ2</accession>
<evidence type="ECO:0000256" key="6">
    <source>
        <dbReference type="ARBA" id="ARBA00029447"/>
    </source>
</evidence>
<dbReference type="CDD" id="cd12913">
    <property type="entry name" value="PDC1_MCP_like"/>
    <property type="match status" value="1"/>
</dbReference>
<dbReference type="InterPro" id="IPR004090">
    <property type="entry name" value="Chemotax_Me-accpt_rcpt"/>
</dbReference>
<dbReference type="Proteomes" id="UP001596501">
    <property type="component" value="Unassembled WGS sequence"/>
</dbReference>
<evidence type="ECO:0000259" key="9">
    <source>
        <dbReference type="PROSITE" id="PS50111"/>
    </source>
</evidence>
<dbReference type="PANTHER" id="PTHR43531">
    <property type="entry name" value="PROTEIN ICFG"/>
    <property type="match status" value="1"/>
</dbReference>
<evidence type="ECO:0000259" key="10">
    <source>
        <dbReference type="PROSITE" id="PS50885"/>
    </source>
</evidence>
<evidence type="ECO:0000256" key="8">
    <source>
        <dbReference type="SAM" id="Phobius"/>
    </source>
</evidence>
<dbReference type="SMART" id="SM00304">
    <property type="entry name" value="HAMP"/>
    <property type="match status" value="1"/>
</dbReference>
<dbReference type="PANTHER" id="PTHR43531:SF16">
    <property type="entry name" value="METHYL-ACCEPTING CHEMOTAXIS PROTEIN II"/>
    <property type="match status" value="1"/>
</dbReference>
<dbReference type="Pfam" id="PF00015">
    <property type="entry name" value="MCPsignal"/>
    <property type="match status" value="1"/>
</dbReference>
<dbReference type="RefSeq" id="WP_382227167.1">
    <property type="nucleotide sequence ID" value="NZ_JBHTCA010000025.1"/>
</dbReference>
<feature type="domain" description="Methyl-accepting transducer" evidence="9">
    <location>
        <begin position="358"/>
        <end position="587"/>
    </location>
</feature>
<dbReference type="InterPro" id="IPR033479">
    <property type="entry name" value="dCache_1"/>
</dbReference>
<dbReference type="InterPro" id="IPR051310">
    <property type="entry name" value="MCP_chemotaxis"/>
</dbReference>
<keyword evidence="5 8" id="KW-0472">Membrane</keyword>
<proteinExistence type="inferred from homology"/>
<keyword evidence="12" id="KW-1185">Reference proteome</keyword>
<evidence type="ECO:0000256" key="5">
    <source>
        <dbReference type="ARBA" id="ARBA00023136"/>
    </source>
</evidence>
<keyword evidence="4 8" id="KW-1133">Transmembrane helix</keyword>
<dbReference type="PROSITE" id="PS50111">
    <property type="entry name" value="CHEMOTAXIS_TRANSDUC_2"/>
    <property type="match status" value="1"/>
</dbReference>
<sequence length="605" mass="62682">MNAFAKLSLKLRLIVTTAVLVVLSVAVVSAFNFFTVRSSAMATLTQSTQALAEARAAGIAEWVKTRAAVVAALAPATAVEDPLPALTQGVRSGGFDTTYIGYASKKAIFSSPQNLPPDWDPTARPWYTQASATQGVALTEPYVDAGSKKLVMTFAVAVKDGAQTAAVAAGDVFMDVVASSVTAIHPTPSSNAFIVSRGGKVLVHETLDLVLKEATALAPGLNAAGVGAMVDSRQLTRMDIQGTDSLLLATPIAGTDWVLVVALHRSEALAGLRQLLVNALLGGLVVAVISVLVAAAVVATAVAGLGRLEKAMQDVASGDGDLTRRLQVQGHDELARIAQGFNNFVEKIRATLVDISQTSQSVHQASDEIATGNHDLSARTEQTASSLEETASTMEEMTGAVTQSAQTAEEANRIAASAAESAARGGEVVARVVGSMEEITHSSRKINDIITVIDGIAFQTNILALNAAVEAARAGEQGRGFAVVAGEVRTLAQRSAEAAKEIKALIGRSSQAVDAGSALVNETGVAMQDIVDQVRRVSQMMQEISAAANEQRSGITQVGAAIGNLDQMTQQNAALVEQSAAAASSLKDQAEHLARTVGQFKVGMP</sequence>
<dbReference type="Gene3D" id="1.10.287.950">
    <property type="entry name" value="Methyl-accepting chemotaxis protein"/>
    <property type="match status" value="1"/>
</dbReference>
<dbReference type="InterPro" id="IPR029151">
    <property type="entry name" value="Sensor-like_sf"/>
</dbReference>
<dbReference type="SMART" id="SM00283">
    <property type="entry name" value="MA"/>
    <property type="match status" value="1"/>
</dbReference>
<gene>
    <name evidence="11" type="ORF">ACFQPB_20130</name>
</gene>
<comment type="similarity">
    <text evidence="6">Belongs to the methyl-accepting chemotaxis (MCP) protein family.</text>
</comment>
<keyword evidence="2" id="KW-1003">Cell membrane</keyword>